<dbReference type="AlphaFoldDB" id="A0A4C1XXA4"/>
<proteinExistence type="predicted"/>
<organism evidence="1 2">
    <name type="scientific">Eumeta variegata</name>
    <name type="common">Bagworm moth</name>
    <name type="synonym">Eumeta japonica</name>
    <dbReference type="NCBI Taxonomy" id="151549"/>
    <lineage>
        <taxon>Eukaryota</taxon>
        <taxon>Metazoa</taxon>
        <taxon>Ecdysozoa</taxon>
        <taxon>Arthropoda</taxon>
        <taxon>Hexapoda</taxon>
        <taxon>Insecta</taxon>
        <taxon>Pterygota</taxon>
        <taxon>Neoptera</taxon>
        <taxon>Endopterygota</taxon>
        <taxon>Lepidoptera</taxon>
        <taxon>Glossata</taxon>
        <taxon>Ditrysia</taxon>
        <taxon>Tineoidea</taxon>
        <taxon>Psychidae</taxon>
        <taxon>Oiketicinae</taxon>
        <taxon>Eumeta</taxon>
    </lineage>
</organism>
<accession>A0A4C1XXA4</accession>
<evidence type="ECO:0000313" key="1">
    <source>
        <dbReference type="EMBL" id="GBP67284.1"/>
    </source>
</evidence>
<reference evidence="1 2" key="1">
    <citation type="journal article" date="2019" name="Commun. Biol.">
        <title>The bagworm genome reveals a unique fibroin gene that provides high tensile strength.</title>
        <authorList>
            <person name="Kono N."/>
            <person name="Nakamura H."/>
            <person name="Ohtoshi R."/>
            <person name="Tomita M."/>
            <person name="Numata K."/>
            <person name="Arakawa K."/>
        </authorList>
    </citation>
    <scope>NUCLEOTIDE SEQUENCE [LARGE SCALE GENOMIC DNA]</scope>
</reference>
<protein>
    <submittedName>
        <fullName evidence="1">Uncharacterized protein</fullName>
    </submittedName>
</protein>
<keyword evidence="2" id="KW-1185">Reference proteome</keyword>
<dbReference type="EMBL" id="BGZK01000979">
    <property type="protein sequence ID" value="GBP67284.1"/>
    <property type="molecule type" value="Genomic_DNA"/>
</dbReference>
<name>A0A4C1XXA4_EUMVA</name>
<sequence>MFVGLVTRRPVTRGVTGGAGARPPALLVPVSTSMKRLAQSNELIVLALRLTLRMTVLGFKIGAHQMEVLYGGAVVGAGGRPPRPRAPAADGPNR</sequence>
<dbReference type="Proteomes" id="UP000299102">
    <property type="component" value="Unassembled WGS sequence"/>
</dbReference>
<gene>
    <name evidence="1" type="ORF">EVAR_43795_1</name>
</gene>
<comment type="caution">
    <text evidence="1">The sequence shown here is derived from an EMBL/GenBank/DDBJ whole genome shotgun (WGS) entry which is preliminary data.</text>
</comment>
<evidence type="ECO:0000313" key="2">
    <source>
        <dbReference type="Proteomes" id="UP000299102"/>
    </source>
</evidence>